<evidence type="ECO:0000256" key="12">
    <source>
        <dbReference type="RuleBase" id="RU004466"/>
    </source>
</evidence>
<organism evidence="14 15">
    <name type="scientific">Salibacterium qingdaonense</name>
    <dbReference type="NCBI Taxonomy" id="266892"/>
    <lineage>
        <taxon>Bacteria</taxon>
        <taxon>Bacillati</taxon>
        <taxon>Bacillota</taxon>
        <taxon>Bacilli</taxon>
        <taxon>Bacillales</taxon>
        <taxon>Bacillaceae</taxon>
    </lineage>
</organism>
<dbReference type="Pfam" id="PF00348">
    <property type="entry name" value="polyprenyl_synt"/>
    <property type="match status" value="1"/>
</dbReference>
<evidence type="ECO:0000256" key="10">
    <source>
        <dbReference type="ARBA" id="ARBA00032873"/>
    </source>
</evidence>
<dbReference type="EC" id="2.5.1.10" evidence="3"/>
<comment type="cofactor">
    <cofactor evidence="1">
        <name>Mg(2+)</name>
        <dbReference type="ChEBI" id="CHEBI:18420"/>
    </cofactor>
</comment>
<keyword evidence="7" id="KW-0460">Magnesium</keyword>
<keyword evidence="15" id="KW-1185">Reference proteome</keyword>
<dbReference type="InterPro" id="IPR008949">
    <property type="entry name" value="Isoprenoid_synthase_dom_sf"/>
</dbReference>
<evidence type="ECO:0000256" key="11">
    <source>
        <dbReference type="ARBA" id="ARBA00049399"/>
    </source>
</evidence>
<dbReference type="SUPFAM" id="SSF48576">
    <property type="entry name" value="Terpenoid synthases"/>
    <property type="match status" value="1"/>
</dbReference>
<dbReference type="STRING" id="266892.SAMN04488054_103281"/>
<evidence type="ECO:0000256" key="6">
    <source>
        <dbReference type="ARBA" id="ARBA00022723"/>
    </source>
</evidence>
<evidence type="ECO:0000256" key="4">
    <source>
        <dbReference type="ARBA" id="ARBA00015100"/>
    </source>
</evidence>
<evidence type="ECO:0000256" key="3">
    <source>
        <dbReference type="ARBA" id="ARBA00012439"/>
    </source>
</evidence>
<dbReference type="CDD" id="cd00685">
    <property type="entry name" value="Trans_IPPS_HT"/>
    <property type="match status" value="1"/>
</dbReference>
<dbReference type="EMBL" id="FOTY01000003">
    <property type="protein sequence ID" value="SFL68473.1"/>
    <property type="molecule type" value="Genomic_DNA"/>
</dbReference>
<dbReference type="PROSITE" id="PS00723">
    <property type="entry name" value="POLYPRENYL_SYNTHASE_1"/>
    <property type="match status" value="1"/>
</dbReference>
<evidence type="ECO:0000256" key="8">
    <source>
        <dbReference type="ARBA" id="ARBA00023229"/>
    </source>
</evidence>
<gene>
    <name evidence="14" type="ORF">SAMN04488054_103281</name>
</gene>
<accession>A0A1I4JQH4</accession>
<evidence type="ECO:0000256" key="13">
    <source>
        <dbReference type="SAM" id="MobiDB-lite"/>
    </source>
</evidence>
<dbReference type="RefSeq" id="WP_245736833.1">
    <property type="nucleotide sequence ID" value="NZ_FOTY01000003.1"/>
</dbReference>
<evidence type="ECO:0000256" key="7">
    <source>
        <dbReference type="ARBA" id="ARBA00022842"/>
    </source>
</evidence>
<sequence length="295" mass="32746">MTLTELKQFMDTHKKEIDVRMPDYIETMKGPQTLKEAMTYSIQAGGKRVRPLLMLAAVSAFRSVEEQDYQAACSVEMVHTYSLIHDDLPAMDDDDYRRGMLTNHKVYGEAFAVLAGDGLLSKAFEMISTLTHISNDRKVRMVMELAQSSGLEGMTGGQASDLEGENKTLELKDLEYIHDHKTGALLTYAVTAGALLGDAPEEDIKKLKQFSRELGLVFQIKDDILDIEGDENEMGKAPGSDEGRNKSTYPSLLTMSGAKEKLVFHAEKAKSFLPGSSSYTSLLKDFVDYVAERAH</sequence>
<dbReference type="Proteomes" id="UP000199668">
    <property type="component" value="Unassembled WGS sequence"/>
</dbReference>
<keyword evidence="5 12" id="KW-0808">Transferase</keyword>
<feature type="region of interest" description="Disordered" evidence="13">
    <location>
        <begin position="230"/>
        <end position="249"/>
    </location>
</feature>
<dbReference type="AlphaFoldDB" id="A0A1I4JQH4"/>
<reference evidence="14 15" key="1">
    <citation type="submission" date="2016-10" db="EMBL/GenBank/DDBJ databases">
        <authorList>
            <person name="de Groot N.N."/>
        </authorList>
    </citation>
    <scope>NUCLEOTIDE SEQUENCE [LARGE SCALE GENOMIC DNA]</scope>
    <source>
        <strain evidence="14 15">CGMCC 1.6134</strain>
    </source>
</reference>
<dbReference type="PROSITE" id="PS00444">
    <property type="entry name" value="POLYPRENYL_SYNTHASE_2"/>
    <property type="match status" value="1"/>
</dbReference>
<dbReference type="InterPro" id="IPR000092">
    <property type="entry name" value="Polyprenyl_synt"/>
</dbReference>
<evidence type="ECO:0000256" key="2">
    <source>
        <dbReference type="ARBA" id="ARBA00006706"/>
    </source>
</evidence>
<dbReference type="Gene3D" id="1.10.600.10">
    <property type="entry name" value="Farnesyl Diphosphate Synthase"/>
    <property type="match status" value="1"/>
</dbReference>
<name>A0A1I4JQH4_9BACI</name>
<evidence type="ECO:0000313" key="14">
    <source>
        <dbReference type="EMBL" id="SFL68473.1"/>
    </source>
</evidence>
<evidence type="ECO:0000256" key="9">
    <source>
        <dbReference type="ARBA" id="ARBA00032380"/>
    </source>
</evidence>
<dbReference type="GO" id="GO:0016114">
    <property type="term" value="P:terpenoid biosynthetic process"/>
    <property type="evidence" value="ECO:0007669"/>
    <property type="project" value="UniProtKB-ARBA"/>
</dbReference>
<comment type="catalytic activity">
    <reaction evidence="11">
        <text>isopentenyl diphosphate + (2E)-geranyl diphosphate = (2E,6E)-farnesyl diphosphate + diphosphate</text>
        <dbReference type="Rhea" id="RHEA:19361"/>
        <dbReference type="ChEBI" id="CHEBI:33019"/>
        <dbReference type="ChEBI" id="CHEBI:58057"/>
        <dbReference type="ChEBI" id="CHEBI:128769"/>
        <dbReference type="ChEBI" id="CHEBI:175763"/>
        <dbReference type="EC" id="2.5.1.10"/>
    </reaction>
</comment>
<dbReference type="PANTHER" id="PTHR43281:SF1">
    <property type="entry name" value="FARNESYL DIPHOSPHATE SYNTHASE"/>
    <property type="match status" value="1"/>
</dbReference>
<dbReference type="GO" id="GO:0005737">
    <property type="term" value="C:cytoplasm"/>
    <property type="evidence" value="ECO:0007669"/>
    <property type="project" value="UniProtKB-ARBA"/>
</dbReference>
<dbReference type="InterPro" id="IPR033749">
    <property type="entry name" value="Polyprenyl_synt_CS"/>
</dbReference>
<dbReference type="NCBIfam" id="NF045485">
    <property type="entry name" value="FPPsyn"/>
    <property type="match status" value="1"/>
</dbReference>
<keyword evidence="8" id="KW-0414">Isoprene biosynthesis</keyword>
<dbReference type="InterPro" id="IPR053378">
    <property type="entry name" value="Prenyl_diphosphate_synthase"/>
</dbReference>
<comment type="similarity">
    <text evidence="2 12">Belongs to the FPP/GGPP synthase family.</text>
</comment>
<dbReference type="SFLD" id="SFLDG01017">
    <property type="entry name" value="Polyprenyl_Transferase_Like"/>
    <property type="match status" value="1"/>
</dbReference>
<proteinExistence type="inferred from homology"/>
<protein>
    <recommendedName>
        <fullName evidence="4">Farnesyl diphosphate synthase</fullName>
        <ecNumber evidence="3">2.5.1.10</ecNumber>
    </recommendedName>
    <alternativeName>
        <fullName evidence="10">(2E,6E)-farnesyl diphosphate synthase</fullName>
    </alternativeName>
    <alternativeName>
        <fullName evidence="9">Geranyltranstransferase</fullName>
    </alternativeName>
</protein>
<dbReference type="PANTHER" id="PTHR43281">
    <property type="entry name" value="FARNESYL DIPHOSPHATE SYNTHASE"/>
    <property type="match status" value="1"/>
</dbReference>
<keyword evidence="6" id="KW-0479">Metal-binding</keyword>
<dbReference type="SFLD" id="SFLDS00005">
    <property type="entry name" value="Isoprenoid_Synthase_Type_I"/>
    <property type="match status" value="1"/>
</dbReference>
<dbReference type="GO" id="GO:0046872">
    <property type="term" value="F:metal ion binding"/>
    <property type="evidence" value="ECO:0007669"/>
    <property type="project" value="UniProtKB-KW"/>
</dbReference>
<evidence type="ECO:0000313" key="15">
    <source>
        <dbReference type="Proteomes" id="UP000199668"/>
    </source>
</evidence>
<evidence type="ECO:0000256" key="1">
    <source>
        <dbReference type="ARBA" id="ARBA00001946"/>
    </source>
</evidence>
<dbReference type="FunFam" id="1.10.600.10:FF:000001">
    <property type="entry name" value="Geranylgeranyl diphosphate synthase"/>
    <property type="match status" value="1"/>
</dbReference>
<dbReference type="GO" id="GO:0004337">
    <property type="term" value="F:(2E,6E)-farnesyl diphosphate synthase activity"/>
    <property type="evidence" value="ECO:0007669"/>
    <property type="project" value="UniProtKB-EC"/>
</dbReference>
<evidence type="ECO:0000256" key="5">
    <source>
        <dbReference type="ARBA" id="ARBA00022679"/>
    </source>
</evidence>